<evidence type="ECO:0000259" key="1">
    <source>
        <dbReference type="PROSITE" id="PS50112"/>
    </source>
</evidence>
<dbReference type="SUPFAM" id="SSF55785">
    <property type="entry name" value="PYP-like sensor domain (PAS domain)"/>
    <property type="match status" value="2"/>
</dbReference>
<dbReference type="InterPro" id="IPR000014">
    <property type="entry name" value="PAS"/>
</dbReference>
<organism evidence="2">
    <name type="scientific">freshwater metagenome</name>
    <dbReference type="NCBI Taxonomy" id="449393"/>
    <lineage>
        <taxon>unclassified sequences</taxon>
        <taxon>metagenomes</taxon>
        <taxon>ecological metagenomes</taxon>
    </lineage>
</organism>
<accession>A0A6J6Z2H0</accession>
<dbReference type="InterPro" id="IPR013656">
    <property type="entry name" value="PAS_4"/>
</dbReference>
<dbReference type="InterPro" id="IPR035965">
    <property type="entry name" value="PAS-like_dom_sf"/>
</dbReference>
<dbReference type="Gene3D" id="3.30.450.20">
    <property type="entry name" value="PAS domain"/>
    <property type="match status" value="2"/>
</dbReference>
<gene>
    <name evidence="2" type="ORF">UFOPK3046_01314</name>
</gene>
<dbReference type="EMBL" id="CAFAAQ010000129">
    <property type="protein sequence ID" value="CAB4813736.1"/>
    <property type="molecule type" value="Genomic_DNA"/>
</dbReference>
<dbReference type="Pfam" id="PF13426">
    <property type="entry name" value="PAS_9"/>
    <property type="match status" value="1"/>
</dbReference>
<sequence length="447" mass="49298">MWPSPIVLPPEAALSGNSGSESLALLSAKILANLQVGVVVQRPEGEIISANEAACKILSLTMEQLCGRTSFDPSWRAVDQEGEFLPGEHHPAMATIKSAQASHKIMGIYSGSESVRWIDAHATPILDSDMNLVGVSTSFVNITEQRLAIDREIETKRYFKRLWSEASDVFLTITEKGEILTASASSEALFGLPMDSLLGRALESLLPASSADTVRTLINNVAVVASSSGRVLVQMETPAAGFRAYDLSLKNLMNDPATQCLICTLRDVDELFNLQKDLAEMNAELSRTITELERSARIDLYLAEALEMLIRCQSLTEVGEVIWDCLYRVFVDSNLALYLVESDGTELRLFRQAGSEFKHVSVLTETCWGIRTRHVHLNAHNGVPCEHFVPENCSVCVPFFFESRLVAWAQIERDGEDCEALEKAADKIFRRLLHSIPPETLGQVLSA</sequence>
<protein>
    <submittedName>
        <fullName evidence="2">Unannotated protein</fullName>
    </submittedName>
</protein>
<dbReference type="PROSITE" id="PS50112">
    <property type="entry name" value="PAS"/>
    <property type="match status" value="1"/>
</dbReference>
<dbReference type="SMART" id="SM00091">
    <property type="entry name" value="PAS"/>
    <property type="match status" value="2"/>
</dbReference>
<name>A0A6J6Z2H0_9ZZZZ</name>
<dbReference type="PANTHER" id="PTHR44757:SF2">
    <property type="entry name" value="BIOFILM ARCHITECTURE MAINTENANCE PROTEIN MBAA"/>
    <property type="match status" value="1"/>
</dbReference>
<reference evidence="2" key="1">
    <citation type="submission" date="2020-05" db="EMBL/GenBank/DDBJ databases">
        <authorList>
            <person name="Chiriac C."/>
            <person name="Salcher M."/>
            <person name="Ghai R."/>
            <person name="Kavagutti S V."/>
        </authorList>
    </citation>
    <scope>NUCLEOTIDE SEQUENCE</scope>
</reference>
<dbReference type="Pfam" id="PF08448">
    <property type="entry name" value="PAS_4"/>
    <property type="match status" value="1"/>
</dbReference>
<feature type="domain" description="PAS" evidence="1">
    <location>
        <begin position="155"/>
        <end position="221"/>
    </location>
</feature>
<dbReference type="PANTHER" id="PTHR44757">
    <property type="entry name" value="DIGUANYLATE CYCLASE DGCP"/>
    <property type="match status" value="1"/>
</dbReference>
<dbReference type="InterPro" id="IPR052155">
    <property type="entry name" value="Biofilm_reg_signaling"/>
</dbReference>
<proteinExistence type="predicted"/>
<dbReference type="CDD" id="cd00130">
    <property type="entry name" value="PAS"/>
    <property type="match status" value="1"/>
</dbReference>
<evidence type="ECO:0000313" key="2">
    <source>
        <dbReference type="EMBL" id="CAB4813736.1"/>
    </source>
</evidence>
<dbReference type="NCBIfam" id="TIGR00229">
    <property type="entry name" value="sensory_box"/>
    <property type="match status" value="1"/>
</dbReference>
<dbReference type="AlphaFoldDB" id="A0A6J6Z2H0"/>